<keyword evidence="3" id="KW-1185">Reference proteome</keyword>
<evidence type="ECO:0000313" key="2">
    <source>
        <dbReference type="EMBL" id="CCG08913.1"/>
    </source>
</evidence>
<keyword evidence="1" id="KW-0472">Membrane</keyword>
<keyword evidence="1" id="KW-1133">Transmembrane helix</keyword>
<name>H6SLP8_PARPM</name>
<sequence length="73" mass="7657">MCATRPGSVPQTRVAEAWMGAMLLVGGPLTIDSVLNTESQAWAVVCLGFGLACRGAIVAEVAALRAAWREKAR</sequence>
<dbReference type="AlphaFoldDB" id="H6SLP8"/>
<proteinExistence type="predicted"/>
<protein>
    <submittedName>
        <fullName evidence="2">Uncharacterized protein</fullName>
    </submittedName>
</protein>
<feature type="transmembrane region" description="Helical" evidence="1">
    <location>
        <begin position="41"/>
        <end position="64"/>
    </location>
</feature>
<keyword evidence="1" id="KW-0812">Transmembrane</keyword>
<dbReference type="STRING" id="1150469.RSPPHO_02287"/>
<accession>H6SLP8</accession>
<evidence type="ECO:0000313" key="3">
    <source>
        <dbReference type="Proteomes" id="UP000033220"/>
    </source>
</evidence>
<dbReference type="Proteomes" id="UP000033220">
    <property type="component" value="Chromosome DSM 122"/>
</dbReference>
<organism evidence="2 3">
    <name type="scientific">Pararhodospirillum photometricum DSM 122</name>
    <dbReference type="NCBI Taxonomy" id="1150469"/>
    <lineage>
        <taxon>Bacteria</taxon>
        <taxon>Pseudomonadati</taxon>
        <taxon>Pseudomonadota</taxon>
        <taxon>Alphaproteobacteria</taxon>
        <taxon>Rhodospirillales</taxon>
        <taxon>Rhodospirillaceae</taxon>
        <taxon>Pararhodospirillum</taxon>
    </lineage>
</organism>
<dbReference type="KEGG" id="rpm:RSPPHO_02287"/>
<reference evidence="2 3" key="1">
    <citation type="submission" date="2012-02" db="EMBL/GenBank/DDBJ databases">
        <title>Shotgun genome sequence of Phaeospirillum photometricum DSM 122.</title>
        <authorList>
            <person name="Duquesne K."/>
            <person name="Sturgis J."/>
        </authorList>
    </citation>
    <scope>NUCLEOTIDE SEQUENCE [LARGE SCALE GENOMIC DNA]</scope>
    <source>
        <strain evidence="3">DSM122</strain>
    </source>
</reference>
<dbReference type="PATRIC" id="fig|1150469.3.peg.2572"/>
<dbReference type="EMBL" id="HE663493">
    <property type="protein sequence ID" value="CCG08913.1"/>
    <property type="molecule type" value="Genomic_DNA"/>
</dbReference>
<evidence type="ECO:0000256" key="1">
    <source>
        <dbReference type="SAM" id="Phobius"/>
    </source>
</evidence>
<dbReference type="HOGENOM" id="CLU_2702403_0_0_5"/>
<gene>
    <name evidence="2" type="ORF">RSPPHO_02287</name>
</gene>